<evidence type="ECO:0000256" key="6">
    <source>
        <dbReference type="ARBA" id="ARBA00022989"/>
    </source>
</evidence>
<comment type="similarity">
    <text evidence="8">Belongs to the binding-protein-dependent transport system permease family. LivHM subfamily.</text>
</comment>
<keyword evidence="6 9" id="KW-1133">Transmembrane helix</keyword>
<comment type="subcellular location">
    <subcellularLocation>
        <location evidence="1">Cell membrane</location>
        <topology evidence="1">Multi-pass membrane protein</topology>
    </subcellularLocation>
</comment>
<comment type="caution">
    <text evidence="10">The sequence shown here is derived from an EMBL/GenBank/DDBJ whole genome shotgun (WGS) entry which is preliminary data.</text>
</comment>
<evidence type="ECO:0000256" key="3">
    <source>
        <dbReference type="ARBA" id="ARBA00022475"/>
    </source>
</evidence>
<dbReference type="PANTHER" id="PTHR11795:SF445">
    <property type="entry name" value="AMINO ACID ABC TRANSPORTER PERMEASE PROTEIN"/>
    <property type="match status" value="1"/>
</dbReference>
<evidence type="ECO:0000313" key="10">
    <source>
        <dbReference type="EMBL" id="GAA1512721.1"/>
    </source>
</evidence>
<dbReference type="InterPro" id="IPR052157">
    <property type="entry name" value="BCAA_transport_permease"/>
</dbReference>
<organism evidence="10 11">
    <name type="scientific">Nocardioides humi</name>
    <dbReference type="NCBI Taxonomy" id="449461"/>
    <lineage>
        <taxon>Bacteria</taxon>
        <taxon>Bacillati</taxon>
        <taxon>Actinomycetota</taxon>
        <taxon>Actinomycetes</taxon>
        <taxon>Propionibacteriales</taxon>
        <taxon>Nocardioidaceae</taxon>
        <taxon>Nocardioides</taxon>
    </lineage>
</organism>
<feature type="transmembrane region" description="Helical" evidence="9">
    <location>
        <begin position="34"/>
        <end position="54"/>
    </location>
</feature>
<dbReference type="InterPro" id="IPR001851">
    <property type="entry name" value="ABC_transp_permease"/>
</dbReference>
<keyword evidence="7 9" id="KW-0472">Membrane</keyword>
<dbReference type="EMBL" id="BAAAOR010000014">
    <property type="protein sequence ID" value="GAA1512721.1"/>
    <property type="molecule type" value="Genomic_DNA"/>
</dbReference>
<keyword evidence="11" id="KW-1185">Reference proteome</keyword>
<keyword evidence="3" id="KW-1003">Cell membrane</keyword>
<dbReference type="Pfam" id="PF02653">
    <property type="entry name" value="BPD_transp_2"/>
    <property type="match status" value="1"/>
</dbReference>
<gene>
    <name evidence="10" type="ORF">GCM10009788_16590</name>
</gene>
<feature type="transmembrane region" description="Helical" evidence="9">
    <location>
        <begin position="256"/>
        <end position="277"/>
    </location>
</feature>
<evidence type="ECO:0000256" key="9">
    <source>
        <dbReference type="SAM" id="Phobius"/>
    </source>
</evidence>
<keyword evidence="4 9" id="KW-0812">Transmembrane</keyword>
<feature type="transmembrane region" description="Helical" evidence="9">
    <location>
        <begin position="66"/>
        <end position="88"/>
    </location>
</feature>
<sequence>MTLLLSTVIAGLLMGAVYALVSVGLALEFGVMRIINFAHGYFVMLAMFVAAVLWRQWGITPYEALVVLVPAGFVLGVLVHGLVIHPFVRRGSTGLVIALVTLALSVVVEQGVVALLGSAPRSVAVSTAGFSLLGIDVSGPRLVAAVVALAALVVLGLVLGRTRWGRFARAVAQDAESARTQGIDPTRVAAVVFGVGTAMAAVAGAALVTFLPATAEGGLTLSLVSFVIVVLGGLSSFAGALVAGLVIGVTTSLVGFYWDPALQVPSYLVILVLVLALRPQGLFGDKADAGEIHA</sequence>
<evidence type="ECO:0000256" key="7">
    <source>
        <dbReference type="ARBA" id="ARBA00023136"/>
    </source>
</evidence>
<dbReference type="CDD" id="cd06582">
    <property type="entry name" value="TM_PBP1_LivH_like"/>
    <property type="match status" value="1"/>
</dbReference>
<reference evidence="10 11" key="1">
    <citation type="journal article" date="2019" name="Int. J. Syst. Evol. Microbiol.">
        <title>The Global Catalogue of Microorganisms (GCM) 10K type strain sequencing project: providing services to taxonomists for standard genome sequencing and annotation.</title>
        <authorList>
            <consortium name="The Broad Institute Genomics Platform"/>
            <consortium name="The Broad Institute Genome Sequencing Center for Infectious Disease"/>
            <person name="Wu L."/>
            <person name="Ma J."/>
        </authorList>
    </citation>
    <scope>NUCLEOTIDE SEQUENCE [LARGE SCALE GENOMIC DNA]</scope>
    <source>
        <strain evidence="10 11">JCM 14942</strain>
    </source>
</reference>
<evidence type="ECO:0000256" key="1">
    <source>
        <dbReference type="ARBA" id="ARBA00004651"/>
    </source>
</evidence>
<evidence type="ECO:0000256" key="4">
    <source>
        <dbReference type="ARBA" id="ARBA00022692"/>
    </source>
</evidence>
<proteinExistence type="inferred from homology"/>
<feature type="transmembrane region" description="Helical" evidence="9">
    <location>
        <begin position="223"/>
        <end position="249"/>
    </location>
</feature>
<dbReference type="RefSeq" id="WP_141005232.1">
    <property type="nucleotide sequence ID" value="NZ_BAAAOR010000014.1"/>
</dbReference>
<accession>A0ABN2A7I9</accession>
<feature type="transmembrane region" description="Helical" evidence="9">
    <location>
        <begin position="188"/>
        <end position="211"/>
    </location>
</feature>
<keyword evidence="5" id="KW-0029">Amino-acid transport</keyword>
<feature type="transmembrane region" description="Helical" evidence="9">
    <location>
        <begin position="139"/>
        <end position="159"/>
    </location>
</feature>
<dbReference type="Proteomes" id="UP001500842">
    <property type="component" value="Unassembled WGS sequence"/>
</dbReference>
<evidence type="ECO:0000313" key="11">
    <source>
        <dbReference type="Proteomes" id="UP001500842"/>
    </source>
</evidence>
<evidence type="ECO:0000256" key="5">
    <source>
        <dbReference type="ARBA" id="ARBA00022970"/>
    </source>
</evidence>
<evidence type="ECO:0000256" key="2">
    <source>
        <dbReference type="ARBA" id="ARBA00022448"/>
    </source>
</evidence>
<name>A0ABN2A7I9_9ACTN</name>
<evidence type="ECO:0000256" key="8">
    <source>
        <dbReference type="ARBA" id="ARBA00037998"/>
    </source>
</evidence>
<dbReference type="PANTHER" id="PTHR11795">
    <property type="entry name" value="BRANCHED-CHAIN AMINO ACID TRANSPORT SYSTEM PERMEASE PROTEIN LIVH"/>
    <property type="match status" value="1"/>
</dbReference>
<feature type="transmembrane region" description="Helical" evidence="9">
    <location>
        <begin position="6"/>
        <end position="27"/>
    </location>
</feature>
<keyword evidence="2" id="KW-0813">Transport</keyword>
<protein>
    <submittedName>
        <fullName evidence="10">Branched-chain amino acid ABC transporter permease</fullName>
    </submittedName>
</protein>
<feature type="transmembrane region" description="Helical" evidence="9">
    <location>
        <begin position="95"/>
        <end position="119"/>
    </location>
</feature>